<keyword evidence="2" id="KW-1185">Reference proteome</keyword>
<dbReference type="AlphaFoldDB" id="A0A4P8QVE0"/>
<organism evidence="1 2">
    <name type="scientific">Brenneria rubrifaciens</name>
    <dbReference type="NCBI Taxonomy" id="55213"/>
    <lineage>
        <taxon>Bacteria</taxon>
        <taxon>Pseudomonadati</taxon>
        <taxon>Pseudomonadota</taxon>
        <taxon>Gammaproteobacteria</taxon>
        <taxon>Enterobacterales</taxon>
        <taxon>Pectobacteriaceae</taxon>
        <taxon>Brenneria</taxon>
    </lineage>
</organism>
<sequence>MSSSEISRVRERSKCRKRLNEIYDEAINAYVIHYSCESFYAPDGQSPLANSTRVTSIAVRNLKSGQTKTWSIHKSAELGKQLEKLNELIKANAPLINQEQDADVPRTEATAYISEILNPLELDMLNGYFSFLSNHSDSTYVHWNMRDDNYGFSALEHRFRVLGGNPVILQDNKKFDLARELITLFGKRYAPHTSPKGRRGRLMSIIELNRIADTDALQGAEEAAAFVNGEFIRLQQSTLRKVDVLSNIFDRTHDKSLKTNASFIDKYGVHPVALIEMAKNNPFVSGFVFLAGVLAAVVRYKDSIGAFIS</sequence>
<reference evidence="1 2" key="1">
    <citation type="submission" date="2018-11" db="EMBL/GenBank/DDBJ databases">
        <title>Genome sequences of Brenneria nigrifluens and Brenneria rubrifaciens.</title>
        <authorList>
            <person name="Poret-Peterson A.T."/>
            <person name="McClean A.E."/>
            <person name="Kluepfel D.A."/>
        </authorList>
    </citation>
    <scope>NUCLEOTIDE SEQUENCE [LARGE SCALE GENOMIC DNA]</scope>
    <source>
        <strain evidence="1 2">6D370</strain>
    </source>
</reference>
<evidence type="ECO:0000313" key="2">
    <source>
        <dbReference type="Proteomes" id="UP000299580"/>
    </source>
</evidence>
<dbReference type="OrthoDB" id="7889003at2"/>
<protein>
    <submittedName>
        <fullName evidence="1">Uncharacterized protein</fullName>
    </submittedName>
</protein>
<dbReference type="KEGG" id="brb:EH207_06145"/>
<dbReference type="RefSeq" id="WP_137713190.1">
    <property type="nucleotide sequence ID" value="NZ_CP034035.1"/>
</dbReference>
<accession>A0A4P8QVE0</accession>
<evidence type="ECO:0000313" key="1">
    <source>
        <dbReference type="EMBL" id="QCR08135.1"/>
    </source>
</evidence>
<dbReference type="EMBL" id="CP034035">
    <property type="protein sequence ID" value="QCR08135.1"/>
    <property type="molecule type" value="Genomic_DNA"/>
</dbReference>
<gene>
    <name evidence="1" type="ORF">EH207_06145</name>
</gene>
<name>A0A4P8QVE0_9GAMM</name>
<proteinExistence type="predicted"/>
<dbReference type="Proteomes" id="UP000299580">
    <property type="component" value="Chromosome"/>
</dbReference>